<evidence type="ECO:0000313" key="7">
    <source>
        <dbReference type="Proteomes" id="UP000694866"/>
    </source>
</evidence>
<dbReference type="GO" id="GO:0005930">
    <property type="term" value="C:axoneme"/>
    <property type="evidence" value="ECO:0007669"/>
    <property type="project" value="UniProtKB-SubCell"/>
</dbReference>
<dbReference type="PANTHER" id="PTHR22146">
    <property type="entry name" value="CAT EYE SYNDROME CRITICAL REGION PROTEIN 6"/>
    <property type="match status" value="1"/>
</dbReference>
<dbReference type="CTD" id="37465"/>
<protein>
    <submittedName>
        <fullName evidence="8 9">Protein FAM166B-like isoform X1</fullName>
    </submittedName>
</protein>
<dbReference type="RefSeq" id="XP_011311156.1">
    <property type="nucleotide sequence ID" value="XM_011312854.1"/>
</dbReference>
<evidence type="ECO:0000259" key="6">
    <source>
        <dbReference type="Pfam" id="PF10629"/>
    </source>
</evidence>
<accession>A0A9R1U8M5</accession>
<evidence type="ECO:0000256" key="1">
    <source>
        <dbReference type="ARBA" id="ARBA00004430"/>
    </source>
</evidence>
<dbReference type="GO" id="GO:0015630">
    <property type="term" value="C:microtubule cytoskeleton"/>
    <property type="evidence" value="ECO:0007669"/>
    <property type="project" value="UniProtKB-ARBA"/>
</dbReference>
<accession>A0A9R1U6V5</accession>
<evidence type="ECO:0000313" key="11">
    <source>
        <dbReference type="RefSeq" id="XP_011311158.1"/>
    </source>
</evidence>
<accession>A0A9R1TKC0</accession>
<dbReference type="RefSeq" id="XP_011311160.1">
    <property type="nucleotide sequence ID" value="XM_011312858.1"/>
</dbReference>
<dbReference type="Pfam" id="PF10629">
    <property type="entry name" value="CMI2B-like"/>
    <property type="match status" value="1"/>
</dbReference>
<comment type="subcellular location">
    <subcellularLocation>
        <location evidence="1">Cytoplasm</location>
        <location evidence="1">Cytoskeleton</location>
        <location evidence="1">Cilium axoneme</location>
    </subcellularLocation>
</comment>
<dbReference type="GeneID" id="105271353"/>
<accession>A0A9R1TKJ0</accession>
<accession>A0A9R1TLJ1</accession>
<accession>A0A9R1U8E1</accession>
<proteinExistence type="inferred from homology"/>
<keyword evidence="4" id="KW-0966">Cell projection</keyword>
<sequence length="253" mass="29330">MVFDPMTGDQRKQFFRQNYATHLPGYTGHCPTLKFRVGKRFGANTQEIMEDLLQKQILKTGPYRPNSNRDPVILVDREKRMRKNYRNDRSLYKPPPFILGYTGYIPGFNKKYGLSFMQAVEEGGKEWRETQNKLRNRGDTMRAHVERMNPRNLASRVRADNVRVEINHGHHQDPSFFGNQVSPESPPIVGYTGHIPGARSEVALSRRYAQAARRGLQLLQHERQNRCCKIKDSETVQRVLDSVYIDDTGHSRT</sequence>
<evidence type="ECO:0000256" key="3">
    <source>
        <dbReference type="ARBA" id="ARBA00023212"/>
    </source>
</evidence>
<keyword evidence="7" id="KW-1185">Reference proteome</keyword>
<dbReference type="InterPro" id="IPR018902">
    <property type="entry name" value="CMI2A-C-like_dom"/>
</dbReference>
<dbReference type="PANTHER" id="PTHR22146:SF17">
    <property type="entry name" value="PROTEIN FAM166B-LIKE PROTEIN"/>
    <property type="match status" value="1"/>
</dbReference>
<dbReference type="AlphaFoldDB" id="A0A9R1TKC0"/>
<dbReference type="RefSeq" id="XP_011311155.1">
    <property type="nucleotide sequence ID" value="XM_011312853.1"/>
</dbReference>
<evidence type="ECO:0000313" key="12">
    <source>
        <dbReference type="RefSeq" id="XP_011311159.1"/>
    </source>
</evidence>
<keyword evidence="3" id="KW-0206">Cytoskeleton</keyword>
<dbReference type="RefSeq" id="XP_011311161.1">
    <property type="nucleotide sequence ID" value="XM_011312859.1"/>
</dbReference>
<dbReference type="Proteomes" id="UP000694866">
    <property type="component" value="Unplaced"/>
</dbReference>
<evidence type="ECO:0000313" key="10">
    <source>
        <dbReference type="RefSeq" id="XP_011311157.1"/>
    </source>
</evidence>
<evidence type="ECO:0000313" key="14">
    <source>
        <dbReference type="RefSeq" id="XP_011311161.1"/>
    </source>
</evidence>
<dbReference type="RefSeq" id="XP_011311158.1">
    <property type="nucleotide sequence ID" value="XM_011312856.1"/>
</dbReference>
<accession>A0A9R1TL56</accession>
<dbReference type="RefSeq" id="XP_011311157.1">
    <property type="nucleotide sequence ID" value="XM_011312855.1"/>
</dbReference>
<keyword evidence="2" id="KW-0963">Cytoplasm</keyword>
<name>A0A9R1TKC0_9HYME</name>
<accession>A0A9R1U7C2</accession>
<evidence type="ECO:0000313" key="15">
    <source>
        <dbReference type="RefSeq" id="XP_011311162.1"/>
    </source>
</evidence>
<comment type="similarity">
    <text evidence="5">Belongs to the CIMIP2 family.</text>
</comment>
<evidence type="ECO:0000256" key="4">
    <source>
        <dbReference type="ARBA" id="ARBA00023273"/>
    </source>
</evidence>
<evidence type="ECO:0000256" key="5">
    <source>
        <dbReference type="ARBA" id="ARBA00035661"/>
    </source>
</evidence>
<feature type="domain" description="Ciliary microtubule inner protein 2A-C-like" evidence="6">
    <location>
        <begin position="22"/>
        <end position="57"/>
    </location>
</feature>
<dbReference type="KEGG" id="fas:105271353"/>
<evidence type="ECO:0000313" key="8">
    <source>
        <dbReference type="RefSeq" id="XP_011311155.1"/>
    </source>
</evidence>
<evidence type="ECO:0000313" key="13">
    <source>
        <dbReference type="RefSeq" id="XP_011311160.1"/>
    </source>
</evidence>
<dbReference type="RefSeq" id="XP_011311159.1">
    <property type="nucleotide sequence ID" value="XM_011312857.1"/>
</dbReference>
<reference evidence="8 9" key="1">
    <citation type="submission" date="2025-04" db="UniProtKB">
        <authorList>
            <consortium name="RefSeq"/>
        </authorList>
    </citation>
    <scope>IDENTIFICATION</scope>
    <source>
        <strain evidence="8 9">USDA-PBARC FA_bdor</strain>
        <tissue evidence="8 9">Whole organism</tissue>
    </source>
</reference>
<evidence type="ECO:0000313" key="9">
    <source>
        <dbReference type="RefSeq" id="XP_011311156.1"/>
    </source>
</evidence>
<evidence type="ECO:0000256" key="2">
    <source>
        <dbReference type="ARBA" id="ARBA00022490"/>
    </source>
</evidence>
<organism evidence="7 15">
    <name type="scientific">Fopius arisanus</name>
    <dbReference type="NCBI Taxonomy" id="64838"/>
    <lineage>
        <taxon>Eukaryota</taxon>
        <taxon>Metazoa</taxon>
        <taxon>Ecdysozoa</taxon>
        <taxon>Arthropoda</taxon>
        <taxon>Hexapoda</taxon>
        <taxon>Insecta</taxon>
        <taxon>Pterygota</taxon>
        <taxon>Neoptera</taxon>
        <taxon>Endopterygota</taxon>
        <taxon>Hymenoptera</taxon>
        <taxon>Apocrita</taxon>
        <taxon>Ichneumonoidea</taxon>
        <taxon>Braconidae</taxon>
        <taxon>Opiinae</taxon>
        <taxon>Fopius</taxon>
    </lineage>
</organism>
<dbReference type="OrthoDB" id="8181742at2759"/>
<dbReference type="RefSeq" id="XP_011311162.1">
    <property type="nucleotide sequence ID" value="XM_011312860.1"/>
</dbReference>
<gene>
    <name evidence="8 9 10 11 12 13 14 15" type="primary">LOC105271353</name>
</gene>